<protein>
    <submittedName>
        <fullName evidence="1">Uncharacterized protein</fullName>
    </submittedName>
</protein>
<comment type="caution">
    <text evidence="1">The sequence shown here is derived from an EMBL/GenBank/DDBJ whole genome shotgun (WGS) entry which is preliminary data.</text>
</comment>
<gene>
    <name evidence="1" type="ORF">BDY19DRAFT_905111</name>
</gene>
<organism evidence="1 2">
    <name type="scientific">Irpex rosettiformis</name>
    <dbReference type="NCBI Taxonomy" id="378272"/>
    <lineage>
        <taxon>Eukaryota</taxon>
        <taxon>Fungi</taxon>
        <taxon>Dikarya</taxon>
        <taxon>Basidiomycota</taxon>
        <taxon>Agaricomycotina</taxon>
        <taxon>Agaricomycetes</taxon>
        <taxon>Polyporales</taxon>
        <taxon>Irpicaceae</taxon>
        <taxon>Irpex</taxon>
    </lineage>
</organism>
<evidence type="ECO:0000313" key="2">
    <source>
        <dbReference type="Proteomes" id="UP001055072"/>
    </source>
</evidence>
<sequence length="306" mass="34937">MSDNSSSSSSDEKKGPHRYTLLVDKLPHISILIPKNPELPLGTEASERCFMYCSQSLRGRASHEEPWCRTICIRKVFKPELRGTIIATGQEIDVKIPLPPEGQKGAHFMKSFFGLKPSQDGDKDGDSDWTAIANNPNLKDVETWRPGWYLYMSKRFVPAVTEIGSMEDTLWKTQRGRMAKTGYLKKYSKKSLKEVVEKEPDLLPNLEEDITRSLESEGSIIIPLPPPFPTVSESMKKMFEPTFKILTQTHESITSGRQMQLAERLWEKAQTRDPFILARNVVQKAWKTWQNVEDDDDDNTGRRPPP</sequence>
<evidence type="ECO:0000313" key="1">
    <source>
        <dbReference type="EMBL" id="KAI0090874.1"/>
    </source>
</evidence>
<reference evidence="1" key="1">
    <citation type="journal article" date="2021" name="Environ. Microbiol.">
        <title>Gene family expansions and transcriptome signatures uncover fungal adaptations to wood decay.</title>
        <authorList>
            <person name="Hage H."/>
            <person name="Miyauchi S."/>
            <person name="Viragh M."/>
            <person name="Drula E."/>
            <person name="Min B."/>
            <person name="Chaduli D."/>
            <person name="Navarro D."/>
            <person name="Favel A."/>
            <person name="Norest M."/>
            <person name="Lesage-Meessen L."/>
            <person name="Balint B."/>
            <person name="Merenyi Z."/>
            <person name="de Eugenio L."/>
            <person name="Morin E."/>
            <person name="Martinez A.T."/>
            <person name="Baldrian P."/>
            <person name="Stursova M."/>
            <person name="Martinez M.J."/>
            <person name="Novotny C."/>
            <person name="Magnuson J.K."/>
            <person name="Spatafora J.W."/>
            <person name="Maurice S."/>
            <person name="Pangilinan J."/>
            <person name="Andreopoulos W."/>
            <person name="LaButti K."/>
            <person name="Hundley H."/>
            <person name="Na H."/>
            <person name="Kuo A."/>
            <person name="Barry K."/>
            <person name="Lipzen A."/>
            <person name="Henrissat B."/>
            <person name="Riley R."/>
            <person name="Ahrendt S."/>
            <person name="Nagy L.G."/>
            <person name="Grigoriev I.V."/>
            <person name="Martin F."/>
            <person name="Rosso M.N."/>
        </authorList>
    </citation>
    <scope>NUCLEOTIDE SEQUENCE</scope>
    <source>
        <strain evidence="1">CBS 384.51</strain>
    </source>
</reference>
<dbReference type="Proteomes" id="UP001055072">
    <property type="component" value="Unassembled WGS sequence"/>
</dbReference>
<dbReference type="EMBL" id="MU274907">
    <property type="protein sequence ID" value="KAI0090874.1"/>
    <property type="molecule type" value="Genomic_DNA"/>
</dbReference>
<keyword evidence="2" id="KW-1185">Reference proteome</keyword>
<accession>A0ACB8U9E8</accession>
<proteinExistence type="predicted"/>
<name>A0ACB8U9E8_9APHY</name>